<dbReference type="STRING" id="1095778.SAMN04489842_3996"/>
<dbReference type="GO" id="GO:0016209">
    <property type="term" value="F:antioxidant activity"/>
    <property type="evidence" value="ECO:0007669"/>
    <property type="project" value="InterPro"/>
</dbReference>
<dbReference type="RefSeq" id="WP_090385843.1">
    <property type="nucleotide sequence ID" value="NZ_FNLC01000007.1"/>
</dbReference>
<evidence type="ECO:0000259" key="1">
    <source>
        <dbReference type="Pfam" id="PF00578"/>
    </source>
</evidence>
<proteinExistence type="predicted"/>
<dbReference type="Pfam" id="PF00578">
    <property type="entry name" value="AhpC-TSA"/>
    <property type="match status" value="1"/>
</dbReference>
<gene>
    <name evidence="2" type="ORF">SAMN04489842_3996</name>
</gene>
<dbReference type="InterPro" id="IPR036249">
    <property type="entry name" value="Thioredoxin-like_sf"/>
</dbReference>
<dbReference type="GO" id="GO:0016491">
    <property type="term" value="F:oxidoreductase activity"/>
    <property type="evidence" value="ECO:0007669"/>
    <property type="project" value="InterPro"/>
</dbReference>
<dbReference type="Gene3D" id="3.40.30.10">
    <property type="entry name" value="Glutaredoxin"/>
    <property type="match status" value="1"/>
</dbReference>
<name>A0A1H1J2I4_NATTX</name>
<protein>
    <submittedName>
        <fullName evidence="2">Peroxiredoxin</fullName>
    </submittedName>
</protein>
<dbReference type="AlphaFoldDB" id="A0A1H1J2I4"/>
<keyword evidence="3" id="KW-1185">Reference proteome</keyword>
<evidence type="ECO:0000313" key="2">
    <source>
        <dbReference type="EMBL" id="SDR43708.1"/>
    </source>
</evidence>
<sequence>MPEFEVVSLESTEHPEAGDEALEFTRPLVTDEYWEDVSVSDLVADTGKTILVFTPMAGSFLAKYVWDELTERGWDEADARVVGITAANPYGVKRFLEDNDVPFEFFADPGNEVAEKYGFAHDLDGMAGVSEPRLAFVALDADLTVETTWVAAEWPEFPDYDDLESELGLA</sequence>
<dbReference type="InterPro" id="IPR000866">
    <property type="entry name" value="AhpC/TSA"/>
</dbReference>
<accession>A0A1H1J2I4</accession>
<dbReference type="EMBL" id="FNLC01000007">
    <property type="protein sequence ID" value="SDR43708.1"/>
    <property type="molecule type" value="Genomic_DNA"/>
</dbReference>
<dbReference type="OrthoDB" id="334647at2157"/>
<evidence type="ECO:0000313" key="3">
    <source>
        <dbReference type="Proteomes" id="UP000198848"/>
    </source>
</evidence>
<dbReference type="SUPFAM" id="SSF52833">
    <property type="entry name" value="Thioredoxin-like"/>
    <property type="match status" value="1"/>
</dbReference>
<feature type="domain" description="Alkyl hydroperoxide reductase subunit C/ Thiol specific antioxidant" evidence="1">
    <location>
        <begin position="18"/>
        <end position="132"/>
    </location>
</feature>
<organism evidence="2 3">
    <name type="scientific">Natronobacterium texcoconense</name>
    <dbReference type="NCBI Taxonomy" id="1095778"/>
    <lineage>
        <taxon>Archaea</taxon>
        <taxon>Methanobacteriati</taxon>
        <taxon>Methanobacteriota</taxon>
        <taxon>Stenosarchaea group</taxon>
        <taxon>Halobacteria</taxon>
        <taxon>Halobacteriales</taxon>
        <taxon>Natrialbaceae</taxon>
        <taxon>Natronobacterium</taxon>
    </lineage>
</organism>
<dbReference type="Proteomes" id="UP000198848">
    <property type="component" value="Unassembled WGS sequence"/>
</dbReference>
<reference evidence="3" key="1">
    <citation type="submission" date="2016-10" db="EMBL/GenBank/DDBJ databases">
        <authorList>
            <person name="Varghese N."/>
            <person name="Submissions S."/>
        </authorList>
    </citation>
    <scope>NUCLEOTIDE SEQUENCE [LARGE SCALE GENOMIC DNA]</scope>
    <source>
        <strain evidence="3">DSM 24767</strain>
    </source>
</reference>